<keyword evidence="1" id="KW-0812">Transmembrane</keyword>
<evidence type="ECO:0000256" key="1">
    <source>
        <dbReference type="SAM" id="Phobius"/>
    </source>
</evidence>
<evidence type="ECO:0000313" key="4">
    <source>
        <dbReference type="Proteomes" id="UP000712600"/>
    </source>
</evidence>
<gene>
    <name evidence="3" type="ORF">F2Q69_00048535</name>
</gene>
<organism evidence="3 4">
    <name type="scientific">Brassica cretica</name>
    <name type="common">Mustard</name>
    <dbReference type="NCBI Taxonomy" id="69181"/>
    <lineage>
        <taxon>Eukaryota</taxon>
        <taxon>Viridiplantae</taxon>
        <taxon>Streptophyta</taxon>
        <taxon>Embryophyta</taxon>
        <taxon>Tracheophyta</taxon>
        <taxon>Spermatophyta</taxon>
        <taxon>Magnoliopsida</taxon>
        <taxon>eudicotyledons</taxon>
        <taxon>Gunneridae</taxon>
        <taxon>Pentapetalae</taxon>
        <taxon>rosids</taxon>
        <taxon>malvids</taxon>
        <taxon>Brassicales</taxon>
        <taxon>Brassicaceae</taxon>
        <taxon>Brassiceae</taxon>
        <taxon>Brassica</taxon>
    </lineage>
</organism>
<evidence type="ECO:0000313" key="3">
    <source>
        <dbReference type="EMBL" id="KAF3524440.1"/>
    </source>
</evidence>
<keyword evidence="1" id="KW-1133">Transmembrane helix</keyword>
<protein>
    <recommendedName>
        <fullName evidence="5">Secreted protein</fullName>
    </recommendedName>
</protein>
<dbReference type="EMBL" id="QGKX02001347">
    <property type="protein sequence ID" value="KAF3524440.1"/>
    <property type="molecule type" value="Genomic_DNA"/>
</dbReference>
<proteinExistence type="predicted"/>
<dbReference type="AlphaFoldDB" id="A0A8S9PXC7"/>
<accession>A0A8S9PXC7</accession>
<name>A0A8S9PXC7_BRACR</name>
<sequence>MLPSPIFHMVRSWLAFIFCSASLNASQPSSSGMASLSTSLASHLFVVTALLRGFLVLTWCLMDFLLCLRRYEWVVEVDCGMAVSLPKP</sequence>
<reference evidence="3" key="1">
    <citation type="submission" date="2019-12" db="EMBL/GenBank/DDBJ databases">
        <title>Genome sequencing and annotation of Brassica cretica.</title>
        <authorList>
            <person name="Studholme D.J."/>
            <person name="Sarris P."/>
        </authorList>
    </citation>
    <scope>NUCLEOTIDE SEQUENCE</scope>
    <source>
        <strain evidence="3">PFS-109/04</strain>
        <tissue evidence="3">Leaf</tissue>
    </source>
</reference>
<dbReference type="Proteomes" id="UP000712600">
    <property type="component" value="Unassembled WGS sequence"/>
</dbReference>
<feature type="signal peptide" evidence="2">
    <location>
        <begin position="1"/>
        <end position="25"/>
    </location>
</feature>
<evidence type="ECO:0000256" key="2">
    <source>
        <dbReference type="SAM" id="SignalP"/>
    </source>
</evidence>
<feature type="chain" id="PRO_5035920595" description="Secreted protein" evidence="2">
    <location>
        <begin position="26"/>
        <end position="88"/>
    </location>
</feature>
<comment type="caution">
    <text evidence="3">The sequence shown here is derived from an EMBL/GenBank/DDBJ whole genome shotgun (WGS) entry which is preliminary data.</text>
</comment>
<keyword evidence="1" id="KW-0472">Membrane</keyword>
<feature type="transmembrane region" description="Helical" evidence="1">
    <location>
        <begin position="41"/>
        <end position="62"/>
    </location>
</feature>
<keyword evidence="2" id="KW-0732">Signal</keyword>
<evidence type="ECO:0008006" key="5">
    <source>
        <dbReference type="Google" id="ProtNLM"/>
    </source>
</evidence>